<dbReference type="InterPro" id="IPR025889">
    <property type="entry name" value="GSP17M-like_dom"/>
</dbReference>
<dbReference type="Pfam" id="PF11181">
    <property type="entry name" value="YflT"/>
    <property type="match status" value="1"/>
</dbReference>
<gene>
    <name evidence="4" type="ORF">KHA91_10790</name>
</gene>
<feature type="compositionally biased region" description="Polar residues" evidence="1">
    <location>
        <begin position="301"/>
        <end position="313"/>
    </location>
</feature>
<evidence type="ECO:0000256" key="1">
    <source>
        <dbReference type="SAM" id="MobiDB-lite"/>
    </source>
</evidence>
<proteinExistence type="predicted"/>
<comment type="caution">
    <text evidence="4">The sequence shown here is derived from an EMBL/GenBank/DDBJ whole genome shotgun (WGS) entry which is preliminary data.</text>
</comment>
<dbReference type="InterPro" id="IPR052967">
    <property type="entry name" value="Stress_Response_Assoc"/>
</dbReference>
<reference evidence="4 5" key="1">
    <citation type="submission" date="2021-05" db="EMBL/GenBank/DDBJ databases">
        <title>Novel Bacillus species.</title>
        <authorList>
            <person name="Liu G."/>
        </authorList>
    </citation>
    <scope>NUCLEOTIDE SEQUENCE [LARGE SCALE GENOMIC DNA]</scope>
    <source>
        <strain evidence="4 5">FJAT-49682</strain>
    </source>
</reference>
<dbReference type="AlphaFoldDB" id="A0A942Z5A4"/>
<dbReference type="RefSeq" id="WP_213098261.1">
    <property type="nucleotide sequence ID" value="NZ_JAGYPN010000002.1"/>
</dbReference>
<feature type="domain" description="General stress protein 17M-like" evidence="3">
    <location>
        <begin position="6"/>
        <end position="99"/>
    </location>
</feature>
<feature type="compositionally biased region" description="Polar residues" evidence="1">
    <location>
        <begin position="324"/>
        <end position="357"/>
    </location>
</feature>
<dbReference type="EMBL" id="JAGYPN010000002">
    <property type="protein sequence ID" value="MBS4223230.1"/>
    <property type="molecule type" value="Genomic_DNA"/>
</dbReference>
<evidence type="ECO:0000313" key="5">
    <source>
        <dbReference type="Proteomes" id="UP000676456"/>
    </source>
</evidence>
<evidence type="ECO:0000313" key="4">
    <source>
        <dbReference type="EMBL" id="MBS4223230.1"/>
    </source>
</evidence>
<dbReference type="PANTHER" id="PTHR38463">
    <property type="entry name" value="STRESS RESPONSE PROTEIN YSNF"/>
    <property type="match status" value="1"/>
</dbReference>
<accession>A0A942Z5A4</accession>
<feature type="compositionally biased region" description="Basic and acidic residues" evidence="1">
    <location>
        <begin position="369"/>
        <end position="388"/>
    </location>
</feature>
<protein>
    <submittedName>
        <fullName evidence="4">YsnF/AvaK domain-containing protein</fullName>
    </submittedName>
</protein>
<evidence type="ECO:0000259" key="3">
    <source>
        <dbReference type="Pfam" id="PF11181"/>
    </source>
</evidence>
<feature type="region of interest" description="Disordered" evidence="1">
    <location>
        <begin position="272"/>
        <end position="388"/>
    </location>
</feature>
<evidence type="ECO:0000259" key="2">
    <source>
        <dbReference type="Pfam" id="PF09557"/>
    </source>
</evidence>
<feature type="compositionally biased region" description="Basic and acidic residues" evidence="1">
    <location>
        <begin position="280"/>
        <end position="300"/>
    </location>
</feature>
<dbReference type="Pfam" id="PF09557">
    <property type="entry name" value="DUF2382"/>
    <property type="match status" value="1"/>
</dbReference>
<keyword evidence="5" id="KW-1185">Reference proteome</keyword>
<organism evidence="4 5">
    <name type="scientific">Lederbergia citrea</name>
    <dbReference type="NCBI Taxonomy" id="2833581"/>
    <lineage>
        <taxon>Bacteria</taxon>
        <taxon>Bacillati</taxon>
        <taxon>Bacillota</taxon>
        <taxon>Bacilli</taxon>
        <taxon>Bacillales</taxon>
        <taxon>Bacillaceae</taxon>
        <taxon>Lederbergia</taxon>
    </lineage>
</organism>
<dbReference type="InterPro" id="IPR019060">
    <property type="entry name" value="DUF2382"/>
</dbReference>
<dbReference type="NCBIfam" id="TIGR02271">
    <property type="entry name" value="YsnF/AvaK domain"/>
    <property type="match status" value="1"/>
</dbReference>
<dbReference type="PANTHER" id="PTHR38463:SF1">
    <property type="entry name" value="STRESS RESPONSE PROTEIN YSNF"/>
    <property type="match status" value="1"/>
</dbReference>
<sequence>MDNKTFIGTFHTEEEAIRKIQELKSQGYDGNDIYAIAKDDDDISMVRGRTDAEVQSTGGNWIDRFISFLSGEEPVRGALRNMGLSDADADSYYGDIESGKILLYVDKEYGNLYASGSNIVTEADENLGPDPLNRETNYDQSHVGSNDFVKASDEVAAGSYGVNEFHRDVDEEKKMKLHEEKLHVDKERVQSGEVNVEKHVVEEEQKVDIPVCREEVYVERRPVNGADHLDETAATFDEDGENIRIPITEERIEVTKKPVVNEEIVIGKREYEDTETVNETVRREEADIDRSGGSQIKEDSYSNAFKDQPSVGSGSFLKGEANSARFSNKTTLGEENESYMNESDPLRSQSDDISQQAKIDEELEDSEDDLQKRDNNPFIDHDNPRNRF</sequence>
<dbReference type="Proteomes" id="UP000676456">
    <property type="component" value="Unassembled WGS sequence"/>
</dbReference>
<feature type="domain" description="DUF2382" evidence="2">
    <location>
        <begin position="175"/>
        <end position="288"/>
    </location>
</feature>
<name>A0A942Z5A4_9BACI</name>